<comment type="cofactor">
    <cofactor evidence="6">
        <name>Zn(2+)</name>
        <dbReference type="ChEBI" id="CHEBI:29105"/>
    </cofactor>
    <text evidence="6">Binds 1 zinc ion per subunit.</text>
</comment>
<proteinExistence type="inferred from homology"/>
<evidence type="ECO:0000256" key="3">
    <source>
        <dbReference type="ARBA" id="ARBA00022801"/>
    </source>
</evidence>
<dbReference type="Pfam" id="PF01435">
    <property type="entry name" value="Peptidase_M48"/>
    <property type="match status" value="1"/>
</dbReference>
<reference evidence="9" key="1">
    <citation type="submission" date="2022-12" db="EMBL/GenBank/DDBJ databases">
        <authorList>
            <person name="Krivoruchko A.V."/>
            <person name="Elkin A."/>
        </authorList>
    </citation>
    <scope>NUCLEOTIDE SEQUENCE</scope>
    <source>
        <strain evidence="9">IEGM 249</strain>
    </source>
</reference>
<evidence type="ECO:0000313" key="10">
    <source>
        <dbReference type="EMBL" id="WLF51990.1"/>
    </source>
</evidence>
<dbReference type="AlphaFoldDB" id="A0AAX3YU01"/>
<dbReference type="GO" id="GO:0004222">
    <property type="term" value="F:metalloendopeptidase activity"/>
    <property type="evidence" value="ECO:0007669"/>
    <property type="project" value="InterPro"/>
</dbReference>
<evidence type="ECO:0000256" key="6">
    <source>
        <dbReference type="RuleBase" id="RU003983"/>
    </source>
</evidence>
<evidence type="ECO:0000313" key="11">
    <source>
        <dbReference type="Proteomes" id="UP001066327"/>
    </source>
</evidence>
<dbReference type="EMBL" id="JAPWIS010000010">
    <property type="protein sequence ID" value="MCZ4586064.1"/>
    <property type="molecule type" value="Genomic_DNA"/>
</dbReference>
<keyword evidence="10" id="KW-0614">Plasmid</keyword>
<feature type="transmembrane region" description="Helical" evidence="7">
    <location>
        <begin position="20"/>
        <end position="45"/>
    </location>
</feature>
<keyword evidence="7" id="KW-0812">Transmembrane</keyword>
<keyword evidence="7" id="KW-0472">Membrane</keyword>
<feature type="domain" description="Peptidase M48" evidence="8">
    <location>
        <begin position="57"/>
        <end position="145"/>
    </location>
</feature>
<organism evidence="10 12">
    <name type="scientific">Rhodococcus opacus</name>
    <name type="common">Nocardia opaca</name>
    <dbReference type="NCBI Taxonomy" id="37919"/>
    <lineage>
        <taxon>Bacteria</taxon>
        <taxon>Bacillati</taxon>
        <taxon>Actinomycetota</taxon>
        <taxon>Actinomycetes</taxon>
        <taxon>Mycobacteriales</taxon>
        <taxon>Nocardiaceae</taxon>
        <taxon>Rhodococcus</taxon>
    </lineage>
</organism>
<evidence type="ECO:0000256" key="2">
    <source>
        <dbReference type="ARBA" id="ARBA00022723"/>
    </source>
</evidence>
<comment type="similarity">
    <text evidence="6">Belongs to the peptidase M48 family.</text>
</comment>
<evidence type="ECO:0000256" key="5">
    <source>
        <dbReference type="ARBA" id="ARBA00023049"/>
    </source>
</evidence>
<keyword evidence="2" id="KW-0479">Metal-binding</keyword>
<keyword evidence="3 6" id="KW-0378">Hydrolase</keyword>
<evidence type="ECO:0000313" key="12">
    <source>
        <dbReference type="Proteomes" id="UP001231166"/>
    </source>
</evidence>
<dbReference type="GO" id="GO:0006508">
    <property type="term" value="P:proteolysis"/>
    <property type="evidence" value="ECO:0007669"/>
    <property type="project" value="UniProtKB-KW"/>
</dbReference>
<dbReference type="Proteomes" id="UP001066327">
    <property type="component" value="Unassembled WGS sequence"/>
</dbReference>
<protein>
    <submittedName>
        <fullName evidence="10">M56 family metallopeptidase</fullName>
    </submittedName>
</protein>
<gene>
    <name evidence="9" type="ORF">O4328_20625</name>
    <name evidence="10" type="ORF">Q5707_41785</name>
</gene>
<dbReference type="GO" id="GO:0046872">
    <property type="term" value="F:metal ion binding"/>
    <property type="evidence" value="ECO:0007669"/>
    <property type="project" value="UniProtKB-KW"/>
</dbReference>
<dbReference type="Proteomes" id="UP001231166">
    <property type="component" value="Plasmid pRho-VOC14-L"/>
</dbReference>
<accession>A0AAX3YU01</accession>
<dbReference type="RefSeq" id="WP_269591524.1">
    <property type="nucleotide sequence ID" value="NZ_CP130956.1"/>
</dbReference>
<evidence type="ECO:0000259" key="8">
    <source>
        <dbReference type="Pfam" id="PF01435"/>
    </source>
</evidence>
<sequence>MPGPAAGNARGADTTYEMAGVAAAAAAVSATAWISCRLAVGLVRLRRRTHGHARRARLIGRRVRGIDAVVIDNPERAAYCAAGRPHAVVITTAALAALDDRQIQAVLARERAHSAGHHAPTLAVLRVLATSLPGIILFTAGAVQVARLLEMCADDRAARAHGSRTLLSGLLALSAPAQVPDGALGAGNIALLDRAGRLASPPPRSATVREGAGAGVVGGRGCRADRRPARAVRARGDRNDVVPADGLVTCGNRHRIPTHPPVIWTNAQVTAATVGKL</sequence>
<dbReference type="InterPro" id="IPR001915">
    <property type="entry name" value="Peptidase_M48"/>
</dbReference>
<evidence type="ECO:0000256" key="4">
    <source>
        <dbReference type="ARBA" id="ARBA00022833"/>
    </source>
</evidence>
<evidence type="ECO:0000256" key="1">
    <source>
        <dbReference type="ARBA" id="ARBA00022670"/>
    </source>
</evidence>
<keyword evidence="4 6" id="KW-0862">Zinc</keyword>
<dbReference type="Gene3D" id="3.30.2010.10">
    <property type="entry name" value="Metalloproteases ('zincins'), catalytic domain"/>
    <property type="match status" value="1"/>
</dbReference>
<evidence type="ECO:0000256" key="7">
    <source>
        <dbReference type="SAM" id="Phobius"/>
    </source>
</evidence>
<geneLocation type="plasmid" evidence="10 12">
    <name>pRho-VOC14-L</name>
</geneLocation>
<dbReference type="EMBL" id="CP130956">
    <property type="protein sequence ID" value="WLF51990.1"/>
    <property type="molecule type" value="Genomic_DNA"/>
</dbReference>
<keyword evidence="7" id="KW-1133">Transmembrane helix</keyword>
<keyword evidence="1 6" id="KW-0645">Protease</keyword>
<name>A0AAX3YU01_RHOOP</name>
<keyword evidence="11" id="KW-1185">Reference proteome</keyword>
<reference evidence="10" key="2">
    <citation type="submission" date="2023-07" db="EMBL/GenBank/DDBJ databases">
        <title>Genomic analysis of Rhodococcus opacus VOC-14 with glycol ethers degradation activity.</title>
        <authorList>
            <person name="Narkevich D.A."/>
            <person name="Hlushen A.M."/>
            <person name="Akhremchuk A.E."/>
            <person name="Sikolenko M.A."/>
            <person name="Valentovich L.N."/>
        </authorList>
    </citation>
    <scope>NUCLEOTIDE SEQUENCE</scope>
    <source>
        <strain evidence="10">VOC-14</strain>
        <plasmid evidence="10">pRho-VOC14-L</plasmid>
    </source>
</reference>
<keyword evidence="5 6" id="KW-0482">Metalloprotease</keyword>
<evidence type="ECO:0000313" key="9">
    <source>
        <dbReference type="EMBL" id="MCZ4586064.1"/>
    </source>
</evidence>
<dbReference type="CDD" id="cd07326">
    <property type="entry name" value="M56_BlaR1_MecR1_like"/>
    <property type="match status" value="1"/>
</dbReference>